<dbReference type="InterPro" id="IPR010753">
    <property type="entry name" value="DUF1330"/>
</dbReference>
<dbReference type="PANTHER" id="PTHR41521">
    <property type="match status" value="1"/>
</dbReference>
<accession>A0A6B2R2A5</accession>
<name>A0A6B2R2A5_9BURK</name>
<dbReference type="InterPro" id="IPR011008">
    <property type="entry name" value="Dimeric_a/b-barrel"/>
</dbReference>
<gene>
    <name evidence="2" type="ORF">G3I67_07925</name>
</gene>
<dbReference type="PANTHER" id="PTHR41521:SF4">
    <property type="entry name" value="BLR0684 PROTEIN"/>
    <property type="match status" value="1"/>
</dbReference>
<sequence length="97" mass="10065">MAKAYWISSYRSVSNPEALAAYAKLAGPALTAAGGTFLARGMPAATKENGLEQRTVLIEFPSVEAAVAAYNSAGYKEALAALGTNSVDRDIRIVEGA</sequence>
<feature type="domain" description="DUF1330" evidence="1">
    <location>
        <begin position="3"/>
        <end position="96"/>
    </location>
</feature>
<dbReference type="AlphaFoldDB" id="A0A6B2R2A5"/>
<evidence type="ECO:0000313" key="2">
    <source>
        <dbReference type="EMBL" id="NDY83157.1"/>
    </source>
</evidence>
<dbReference type="Pfam" id="PF07045">
    <property type="entry name" value="DUF1330"/>
    <property type="match status" value="1"/>
</dbReference>
<comment type="caution">
    <text evidence="2">The sequence shown here is derived from an EMBL/GenBank/DDBJ whole genome shotgun (WGS) entry which is preliminary data.</text>
</comment>
<dbReference type="RefSeq" id="WP_163653879.1">
    <property type="nucleotide sequence ID" value="NZ_JAAGRN010000004.1"/>
</dbReference>
<dbReference type="SUPFAM" id="SSF54909">
    <property type="entry name" value="Dimeric alpha+beta barrel"/>
    <property type="match status" value="1"/>
</dbReference>
<reference evidence="2" key="1">
    <citation type="submission" date="2020-02" db="EMBL/GenBank/DDBJ databases">
        <authorList>
            <person name="Chen W.-M."/>
        </authorList>
    </citation>
    <scope>NUCLEOTIDE SEQUENCE</scope>
    <source>
        <strain evidence="2">NBD-18</strain>
    </source>
</reference>
<dbReference type="EMBL" id="JAAGRN010000004">
    <property type="protein sequence ID" value="NDY83157.1"/>
    <property type="molecule type" value="Genomic_DNA"/>
</dbReference>
<evidence type="ECO:0000259" key="1">
    <source>
        <dbReference type="Pfam" id="PF07045"/>
    </source>
</evidence>
<protein>
    <submittedName>
        <fullName evidence="2">DUF1330 domain-containing protein</fullName>
    </submittedName>
</protein>
<dbReference type="Gene3D" id="3.30.70.100">
    <property type="match status" value="1"/>
</dbReference>
<proteinExistence type="predicted"/>
<organism evidence="2">
    <name type="scientific">Sheuella amnicola</name>
    <dbReference type="NCBI Taxonomy" id="2707330"/>
    <lineage>
        <taxon>Bacteria</taxon>
        <taxon>Pseudomonadati</taxon>
        <taxon>Pseudomonadota</taxon>
        <taxon>Betaproteobacteria</taxon>
        <taxon>Burkholderiales</taxon>
        <taxon>Alcaligenaceae</taxon>
        <taxon>Sheuella</taxon>
    </lineage>
</organism>